<dbReference type="EMBL" id="CM020620">
    <property type="protein sequence ID" value="KAK1870198.1"/>
    <property type="molecule type" value="Genomic_DNA"/>
</dbReference>
<reference evidence="1" key="1">
    <citation type="submission" date="2019-11" db="EMBL/GenBank/DDBJ databases">
        <title>Nori genome reveals adaptations in red seaweeds to the harsh intertidal environment.</title>
        <authorList>
            <person name="Wang D."/>
            <person name="Mao Y."/>
        </authorList>
    </citation>
    <scope>NUCLEOTIDE SEQUENCE</scope>
    <source>
        <tissue evidence="1">Gametophyte</tissue>
    </source>
</reference>
<organism evidence="1 2">
    <name type="scientific">Pyropia yezoensis</name>
    <name type="common">Susabi-nori</name>
    <name type="synonym">Porphyra yezoensis</name>
    <dbReference type="NCBI Taxonomy" id="2788"/>
    <lineage>
        <taxon>Eukaryota</taxon>
        <taxon>Rhodophyta</taxon>
        <taxon>Bangiophyceae</taxon>
        <taxon>Bangiales</taxon>
        <taxon>Bangiaceae</taxon>
        <taxon>Pyropia</taxon>
    </lineage>
</organism>
<comment type="caution">
    <text evidence="1">The sequence shown here is derived from an EMBL/GenBank/DDBJ whole genome shotgun (WGS) entry which is preliminary data.</text>
</comment>
<keyword evidence="2" id="KW-1185">Reference proteome</keyword>
<protein>
    <submittedName>
        <fullName evidence="1">Uncharacterized protein</fullName>
    </submittedName>
</protein>
<dbReference type="Proteomes" id="UP000798662">
    <property type="component" value="Chromosome 3"/>
</dbReference>
<gene>
    <name evidence="1" type="ORF">I4F81_012660</name>
</gene>
<evidence type="ECO:0000313" key="1">
    <source>
        <dbReference type="EMBL" id="KAK1870198.1"/>
    </source>
</evidence>
<evidence type="ECO:0000313" key="2">
    <source>
        <dbReference type="Proteomes" id="UP000798662"/>
    </source>
</evidence>
<sequence>MRLRGDDDGAMRPVGGPPAGTRLEALSGAALRSTLRAATAAALTAVVWAVALAVGGARGASREVPLRGGQSGGGDLLRLVVLPRWLLVAQLVGVWVAVLLWATLLYAAPAHEVAALRLHTRLAAAVDEAAAEAAAGAPTAAASAPLIPAAVAAALAPIAGWPTRLSSSTIAAALCWYAGSAVGSFRVPPGGGTRVRFYAPRLAGLAAHAAVRVAATVGPRPAGVALSALPVASLAHLARLTAGMLAASALSLTALPAGAAVAAGGVGVAEVAIAAVLVVDARRTVAALATLPVAPHRTKQVGWRFFAHHTRMLGAAAAVTAAAAVGSPVGAATAAAAAGVGVVVAEPLAAAAPLKLLLVAYALVEAAVNLPADGLGWWGALARRSRGGGGDVGTGGAIGGDGGGGVVGGGRLPPQHVRKMFSTHLRERRGGPPSHRRPLLCPDAFVVETAALNINVAFLSYLAPPPPAALTRHGPLAGATTALRSVVRVYAPAQNLHVVVAALADRVVVAFRGTVRGTNDVVSTAPPLPWYRHAGRLVLLDRTGNLWVEPLAAVARFFHRDAASVVAHSLGTYLLSLARVAEVAFDLPPPAREVLFWGGLPVAPAVEKAFRASAAHPLVADGVARPATLPVRAVDEAGARSSLGAAAGDVVAALRVGAAPHRGPVPVAALSVPRAVAPTG</sequence>
<proteinExistence type="predicted"/>
<name>A0ACC3CJZ8_PYRYE</name>
<accession>A0ACC3CJZ8</accession>